<gene>
    <name evidence="1" type="ORF">EVJ47_05090</name>
</gene>
<evidence type="ECO:0000313" key="1">
    <source>
        <dbReference type="EMBL" id="RZD14547.1"/>
    </source>
</evidence>
<accession>A0A519BBA3</accession>
<name>A0A519BBA3_9DELT</name>
<dbReference type="Proteomes" id="UP000320813">
    <property type="component" value="Unassembled WGS sequence"/>
</dbReference>
<proteinExistence type="predicted"/>
<sequence>MEKVLASELKIGDVLGRDIVSGNGMLILKKGTVLNEKFINKIKNTKFAAEEIEENFVFIEKNMENNDKTVAQNKDYIKKEMQFRQSSVALLEKRFEKVKGDALMDEIKEIIKDVILKQTF</sequence>
<reference evidence="1 2" key="1">
    <citation type="submission" date="2019-01" db="EMBL/GenBank/DDBJ databases">
        <title>Insights into ecological role of a new deltaproteobacterial order Candidatus Sinidesulfobacterales (Sva0485) by metagenomics and metatranscriptomics.</title>
        <authorList>
            <person name="Tan S."/>
            <person name="Liu J."/>
            <person name="Fang Y."/>
            <person name="Hedlund B.P."/>
            <person name="Lian Z.H."/>
            <person name="Huang L.Y."/>
            <person name="Li J.T."/>
            <person name="Huang L.N."/>
            <person name="Li W.J."/>
            <person name="Jiang H.C."/>
            <person name="Dong H.L."/>
            <person name="Shu W.S."/>
        </authorList>
    </citation>
    <scope>NUCLEOTIDE SEQUENCE [LARGE SCALE GENOMIC DNA]</scope>
    <source>
        <strain evidence="1">AP3</strain>
    </source>
</reference>
<comment type="caution">
    <text evidence="1">The sequence shown here is derived from an EMBL/GenBank/DDBJ whole genome shotgun (WGS) entry which is preliminary data.</text>
</comment>
<dbReference type="AlphaFoldDB" id="A0A519BBA3"/>
<dbReference type="EMBL" id="SGBD01000002">
    <property type="protein sequence ID" value="RZD14547.1"/>
    <property type="molecule type" value="Genomic_DNA"/>
</dbReference>
<evidence type="ECO:0000313" key="2">
    <source>
        <dbReference type="Proteomes" id="UP000320813"/>
    </source>
</evidence>
<organism evidence="1 2">
    <name type="scientific">Candidatus Acidulodesulfobacterium ferriphilum</name>
    <dbReference type="NCBI Taxonomy" id="2597223"/>
    <lineage>
        <taxon>Bacteria</taxon>
        <taxon>Deltaproteobacteria</taxon>
        <taxon>Candidatus Acidulodesulfobacterales</taxon>
        <taxon>Candidatus Acidulodesulfobacterium</taxon>
    </lineage>
</organism>
<protein>
    <submittedName>
        <fullName evidence="1">Uncharacterized protein</fullName>
    </submittedName>
</protein>